<dbReference type="AlphaFoldDB" id="A0A0K1JPZ8"/>
<organism evidence="1 2">
    <name type="scientific">Luteipulveratus mongoliensis</name>
    <dbReference type="NCBI Taxonomy" id="571913"/>
    <lineage>
        <taxon>Bacteria</taxon>
        <taxon>Bacillati</taxon>
        <taxon>Actinomycetota</taxon>
        <taxon>Actinomycetes</taxon>
        <taxon>Micrococcales</taxon>
        <taxon>Dermacoccaceae</taxon>
        <taxon>Luteipulveratus</taxon>
    </lineage>
</organism>
<dbReference type="Proteomes" id="UP000066480">
    <property type="component" value="Chromosome"/>
</dbReference>
<evidence type="ECO:0000313" key="2">
    <source>
        <dbReference type="Proteomes" id="UP000066480"/>
    </source>
</evidence>
<reference evidence="1 2" key="1">
    <citation type="submission" date="2015-03" db="EMBL/GenBank/DDBJ databases">
        <title>Luteipulveratus halotolerans sp. nov., a novel actinobacterium (Dermacoccaceae) from Sarawak, Malaysia.</title>
        <authorList>
            <person name="Juboi H."/>
            <person name="Basik A."/>
            <person name="Shamsul S.S."/>
            <person name="Arnold P."/>
            <person name="Schmitt E.K."/>
            <person name="Sanglier J.-J."/>
            <person name="Yeo T."/>
        </authorList>
    </citation>
    <scope>NUCLEOTIDE SEQUENCE [LARGE SCALE GENOMIC DNA]</scope>
    <source>
        <strain evidence="1 2">MN07-A0370</strain>
    </source>
</reference>
<sequence length="202" mass="21159">MRGGAVSRQIDAGQLSEQVLDLIAGLQPGDDLVITRAGEPIATITPYDSVLEGTVMLPDAPADVPPSTAYDGVTVVATAMKLSAEARSRLSAEMGGEVAVIDMMDVVPGIEVNVLLIPAASAHAVGILRRQFPVARIVVTEIEDEELNVSYAGPVRRLLEAGADSYLASSTISHLATQLEAEVLPARRQLESGGGARYELEG</sequence>
<name>A0A0K1JPZ8_9MICO</name>
<evidence type="ECO:0008006" key="3">
    <source>
        <dbReference type="Google" id="ProtNLM"/>
    </source>
</evidence>
<evidence type="ECO:0000313" key="1">
    <source>
        <dbReference type="EMBL" id="AKU18784.1"/>
    </source>
</evidence>
<dbReference type="KEGG" id="lmoi:VV02_09465"/>
<keyword evidence="2" id="KW-1185">Reference proteome</keyword>
<proteinExistence type="predicted"/>
<accession>A0A0K1JPZ8</accession>
<protein>
    <recommendedName>
        <fullName evidence="3">Prevent-host-death family protein</fullName>
    </recommendedName>
</protein>
<gene>
    <name evidence="1" type="ORF">VV02_09465</name>
</gene>
<dbReference type="EMBL" id="CP011112">
    <property type="protein sequence ID" value="AKU18784.1"/>
    <property type="molecule type" value="Genomic_DNA"/>
</dbReference>